<evidence type="ECO:0000313" key="3">
    <source>
        <dbReference type="Proteomes" id="UP000257109"/>
    </source>
</evidence>
<protein>
    <recommendedName>
        <fullName evidence="1">Integrase zinc-binding domain-containing protein</fullName>
    </recommendedName>
</protein>
<dbReference type="EMBL" id="QJKJ01010776">
    <property type="protein sequence ID" value="RDX72775.1"/>
    <property type="molecule type" value="Genomic_DNA"/>
</dbReference>
<evidence type="ECO:0000259" key="1">
    <source>
        <dbReference type="Pfam" id="PF17921"/>
    </source>
</evidence>
<accession>A0A371F3G2</accession>
<dbReference type="InterPro" id="IPR052160">
    <property type="entry name" value="Gypsy_RT_Integrase-like"/>
</dbReference>
<dbReference type="Proteomes" id="UP000257109">
    <property type="component" value="Unassembled WGS sequence"/>
</dbReference>
<dbReference type="InterPro" id="IPR041588">
    <property type="entry name" value="Integrase_H2C2"/>
</dbReference>
<reference evidence="2" key="1">
    <citation type="submission" date="2018-05" db="EMBL/GenBank/DDBJ databases">
        <title>Draft genome of Mucuna pruriens seed.</title>
        <authorList>
            <person name="Nnadi N.E."/>
            <person name="Vos R."/>
            <person name="Hasami M.H."/>
            <person name="Devisetty U.K."/>
            <person name="Aguiy J.C."/>
        </authorList>
    </citation>
    <scope>NUCLEOTIDE SEQUENCE [LARGE SCALE GENOMIC DNA]</scope>
    <source>
        <strain evidence="2">JCA_2017</strain>
    </source>
</reference>
<gene>
    <name evidence="2" type="ORF">CR513_47693</name>
</gene>
<dbReference type="PANTHER" id="PTHR47266">
    <property type="entry name" value="ENDONUCLEASE-RELATED"/>
    <property type="match status" value="1"/>
</dbReference>
<organism evidence="2 3">
    <name type="scientific">Mucuna pruriens</name>
    <name type="common">Velvet bean</name>
    <name type="synonym">Dolichos pruriens</name>
    <dbReference type="NCBI Taxonomy" id="157652"/>
    <lineage>
        <taxon>Eukaryota</taxon>
        <taxon>Viridiplantae</taxon>
        <taxon>Streptophyta</taxon>
        <taxon>Embryophyta</taxon>
        <taxon>Tracheophyta</taxon>
        <taxon>Spermatophyta</taxon>
        <taxon>Magnoliopsida</taxon>
        <taxon>eudicotyledons</taxon>
        <taxon>Gunneridae</taxon>
        <taxon>Pentapetalae</taxon>
        <taxon>rosids</taxon>
        <taxon>fabids</taxon>
        <taxon>Fabales</taxon>
        <taxon>Fabaceae</taxon>
        <taxon>Papilionoideae</taxon>
        <taxon>50 kb inversion clade</taxon>
        <taxon>NPAAA clade</taxon>
        <taxon>indigoferoid/millettioid clade</taxon>
        <taxon>Phaseoleae</taxon>
        <taxon>Mucuna</taxon>
    </lineage>
</organism>
<dbReference type="Pfam" id="PF17921">
    <property type="entry name" value="Integrase_H2C2"/>
    <property type="match status" value="1"/>
</dbReference>
<name>A0A371F3G2_MUCPR</name>
<feature type="non-terminal residue" evidence="2">
    <location>
        <position position="1"/>
    </location>
</feature>
<dbReference type="OrthoDB" id="1398895at2759"/>
<comment type="caution">
    <text evidence="2">The sequence shown here is derived from an EMBL/GenBank/DDBJ whole genome shotgun (WGS) entry which is preliminary data.</text>
</comment>
<evidence type="ECO:0000313" key="2">
    <source>
        <dbReference type="EMBL" id="RDX72775.1"/>
    </source>
</evidence>
<proteinExistence type="predicted"/>
<sequence length="176" mass="19840">MEIGNCIIQFNQYTISFTFNSYIVGRAIAIKIAQARYYWPTLKKDCTNSIRRCDKCQWFASIHKAPPKQLHSVTSPWPFCMWGVDILGPFRPTSNIHKQIGKQSQQSGAEGLKEEIRKSQRVIGRGTIPSAFVASHHTAPNHAGNPILINVRHRCDNPGGDWKALPMSRLLPTSLK</sequence>
<dbReference type="AlphaFoldDB" id="A0A371F3G2"/>
<dbReference type="Gene3D" id="1.10.340.70">
    <property type="match status" value="1"/>
</dbReference>
<feature type="domain" description="Integrase zinc-binding" evidence="1">
    <location>
        <begin position="31"/>
        <end position="57"/>
    </location>
</feature>
<keyword evidence="3" id="KW-1185">Reference proteome</keyword>